<gene>
    <name evidence="4" type="ORF">SAMN04489710_105242</name>
</gene>
<dbReference type="PIRSF" id="PIRSF008459">
    <property type="entry name" value="UCP008459"/>
    <property type="match status" value="1"/>
</dbReference>
<feature type="domain" description="A9CJY8-like N-terminal" evidence="3">
    <location>
        <begin position="15"/>
        <end position="55"/>
    </location>
</feature>
<dbReference type="Proteomes" id="UP000199517">
    <property type="component" value="Unassembled WGS sequence"/>
</dbReference>
<name>A0A1I1URA7_9BURK</name>
<dbReference type="InterPro" id="IPR016540">
    <property type="entry name" value="UCP008459"/>
</dbReference>
<dbReference type="InterPro" id="IPR049447">
    <property type="entry name" value="A9CJY8-like_N"/>
</dbReference>
<evidence type="ECO:0000259" key="2">
    <source>
        <dbReference type="Pfam" id="PF13840"/>
    </source>
</evidence>
<dbReference type="InterPro" id="IPR027795">
    <property type="entry name" value="CASTOR_ACT_dom"/>
</dbReference>
<dbReference type="Pfam" id="PF21631">
    <property type="entry name" value="A9CJY8-like_N"/>
    <property type="match status" value="1"/>
</dbReference>
<accession>A0A1I1URA7</accession>
<keyword evidence="1" id="KW-0732">Signal</keyword>
<feature type="chain" id="PRO_5011612158" description="Aspartate kinase" evidence="1">
    <location>
        <begin position="31"/>
        <end position="134"/>
    </location>
</feature>
<dbReference type="Pfam" id="PF13840">
    <property type="entry name" value="ACT_7"/>
    <property type="match status" value="1"/>
</dbReference>
<protein>
    <recommendedName>
        <fullName evidence="6">Aspartate kinase</fullName>
    </recommendedName>
</protein>
<evidence type="ECO:0000256" key="1">
    <source>
        <dbReference type="SAM" id="SignalP"/>
    </source>
</evidence>
<feature type="signal peptide" evidence="1">
    <location>
        <begin position="1"/>
        <end position="30"/>
    </location>
</feature>
<dbReference type="AlphaFoldDB" id="A0A1I1URA7"/>
<evidence type="ECO:0000259" key="3">
    <source>
        <dbReference type="Pfam" id="PF21631"/>
    </source>
</evidence>
<dbReference type="SUPFAM" id="SSF55021">
    <property type="entry name" value="ACT-like"/>
    <property type="match status" value="2"/>
</dbReference>
<feature type="domain" description="CASTOR ACT" evidence="2">
    <location>
        <begin position="60"/>
        <end position="115"/>
    </location>
</feature>
<evidence type="ECO:0000313" key="4">
    <source>
        <dbReference type="EMBL" id="SFD73372.1"/>
    </source>
</evidence>
<dbReference type="InterPro" id="IPR045865">
    <property type="entry name" value="ACT-like_dom_sf"/>
</dbReference>
<dbReference type="Gene3D" id="3.30.2130.10">
    <property type="entry name" value="VC0802-like"/>
    <property type="match status" value="1"/>
</dbReference>
<evidence type="ECO:0008006" key="6">
    <source>
        <dbReference type="Google" id="ProtNLM"/>
    </source>
</evidence>
<proteinExistence type="predicted"/>
<dbReference type="STRING" id="32040.SAMN04489710_105242"/>
<organism evidence="4 5">
    <name type="scientific">Paracidovorax konjaci</name>
    <dbReference type="NCBI Taxonomy" id="32040"/>
    <lineage>
        <taxon>Bacteria</taxon>
        <taxon>Pseudomonadati</taxon>
        <taxon>Pseudomonadota</taxon>
        <taxon>Betaproteobacteria</taxon>
        <taxon>Burkholderiales</taxon>
        <taxon>Comamonadaceae</taxon>
        <taxon>Paracidovorax</taxon>
    </lineage>
</organism>
<dbReference type="InterPro" id="IPR051719">
    <property type="entry name" value="CASTOR_mTORC1"/>
</dbReference>
<dbReference type="PANTHER" id="PTHR31131">
    <property type="entry name" value="CHROMOSOME 1, WHOLE GENOME SHOTGUN SEQUENCE"/>
    <property type="match status" value="1"/>
</dbReference>
<dbReference type="EMBL" id="FOMQ01000005">
    <property type="protein sequence ID" value="SFD73372.1"/>
    <property type="molecule type" value="Genomic_DNA"/>
</dbReference>
<reference evidence="5" key="1">
    <citation type="submission" date="2016-10" db="EMBL/GenBank/DDBJ databases">
        <authorList>
            <person name="Varghese N."/>
            <person name="Submissions S."/>
        </authorList>
    </citation>
    <scope>NUCLEOTIDE SEQUENCE [LARGE SCALE GENOMIC DNA]</scope>
    <source>
        <strain evidence="5">DSM 7481</strain>
    </source>
</reference>
<dbReference type="OrthoDB" id="5615858at2"/>
<dbReference type="PANTHER" id="PTHR31131:SF6">
    <property type="entry name" value="CASTOR ACT DOMAIN-CONTAINING PROTEIN"/>
    <property type="match status" value="1"/>
</dbReference>
<keyword evidence="5" id="KW-1185">Reference proteome</keyword>
<sequence>MNRPRITLAALPALYAVARLAPTAPFPAWADGEGFVSLTRTADELSVVCREDRVPAPVQSERGWKAFRFVGPFAFGATGIVLSVIQPLSEAGIGIFVVSTFDGDHLLLQERDAPRGCALLAEAGHTLLDTATPG</sequence>
<evidence type="ECO:0000313" key="5">
    <source>
        <dbReference type="Proteomes" id="UP000199517"/>
    </source>
</evidence>
<dbReference type="RefSeq" id="WP_092951609.1">
    <property type="nucleotide sequence ID" value="NZ_FOMQ01000005.1"/>
</dbReference>